<proteinExistence type="predicted"/>
<feature type="domain" description="PPIase cyclophilin-type" evidence="4">
    <location>
        <begin position="1"/>
        <end position="165"/>
    </location>
</feature>
<keyword evidence="3 5" id="KW-0413">Isomerase</keyword>
<dbReference type="PRINTS" id="PR00153">
    <property type="entry name" value="CSAPPISMRASE"/>
</dbReference>
<dbReference type="InterPro" id="IPR024936">
    <property type="entry name" value="Cyclophilin-type_PPIase"/>
</dbReference>
<dbReference type="InterPro" id="IPR002130">
    <property type="entry name" value="Cyclophilin-type_PPIase_dom"/>
</dbReference>
<dbReference type="SUPFAM" id="SSF50891">
    <property type="entry name" value="Cyclophilin-like"/>
    <property type="match status" value="1"/>
</dbReference>
<dbReference type="EMBL" id="UOFG01000054">
    <property type="protein sequence ID" value="VAW58950.1"/>
    <property type="molecule type" value="Genomic_DNA"/>
</dbReference>
<keyword evidence="2" id="KW-0697">Rotamase</keyword>
<dbReference type="PROSITE" id="PS00170">
    <property type="entry name" value="CSA_PPIASE_1"/>
    <property type="match status" value="1"/>
</dbReference>
<dbReference type="CDD" id="cd01920">
    <property type="entry name" value="cyclophilin_EcCYP_like"/>
    <property type="match status" value="1"/>
</dbReference>
<dbReference type="PANTHER" id="PTHR43246">
    <property type="entry name" value="PEPTIDYL-PROLYL CIS-TRANS ISOMERASE CYP38, CHLOROPLASTIC"/>
    <property type="match status" value="1"/>
</dbReference>
<evidence type="ECO:0000313" key="5">
    <source>
        <dbReference type="EMBL" id="VAW58950.1"/>
    </source>
</evidence>
<dbReference type="PIRSF" id="PIRSF001467">
    <property type="entry name" value="Peptidylpro_ismrse"/>
    <property type="match status" value="1"/>
</dbReference>
<evidence type="ECO:0000256" key="1">
    <source>
        <dbReference type="ARBA" id="ARBA00013194"/>
    </source>
</evidence>
<dbReference type="GO" id="GO:0003755">
    <property type="term" value="F:peptidyl-prolyl cis-trans isomerase activity"/>
    <property type="evidence" value="ECO:0007669"/>
    <property type="project" value="UniProtKB-KW"/>
</dbReference>
<evidence type="ECO:0000259" key="4">
    <source>
        <dbReference type="PROSITE" id="PS50072"/>
    </source>
</evidence>
<gene>
    <name evidence="5" type="ORF">MNBD_GAMMA11-1899</name>
</gene>
<evidence type="ECO:0000256" key="3">
    <source>
        <dbReference type="ARBA" id="ARBA00023235"/>
    </source>
</evidence>
<accession>A0A3B0X2L1</accession>
<name>A0A3B0X2L1_9ZZZZ</name>
<dbReference type="GO" id="GO:0006457">
    <property type="term" value="P:protein folding"/>
    <property type="evidence" value="ECO:0007669"/>
    <property type="project" value="InterPro"/>
</dbReference>
<organism evidence="5">
    <name type="scientific">hydrothermal vent metagenome</name>
    <dbReference type="NCBI Taxonomy" id="652676"/>
    <lineage>
        <taxon>unclassified sequences</taxon>
        <taxon>metagenomes</taxon>
        <taxon>ecological metagenomes</taxon>
    </lineage>
</organism>
<dbReference type="InterPro" id="IPR020892">
    <property type="entry name" value="Cyclophilin-type_PPIase_CS"/>
</dbReference>
<dbReference type="InterPro" id="IPR044665">
    <property type="entry name" value="E_coli_cyclophilin_A-like"/>
</dbReference>
<sequence length="166" mass="17928">MSDRICLDTNHGKIIIELDAEKAPISAENFLTYVKEEFFNNTIFHRVIPNFMVQGGGFLEDMTQKSGNPNIKNEADNGLPNKRGSLAMARTPDPDSASSQFFINLKDNGFLNYTAPTSQGWGYAVFGEVVEGMDIVDSIAQVATGNSGGHGDVPVEAVIINSATLV</sequence>
<evidence type="ECO:0000256" key="2">
    <source>
        <dbReference type="ARBA" id="ARBA00023110"/>
    </source>
</evidence>
<reference evidence="5" key="1">
    <citation type="submission" date="2018-06" db="EMBL/GenBank/DDBJ databases">
        <authorList>
            <person name="Zhirakovskaya E."/>
        </authorList>
    </citation>
    <scope>NUCLEOTIDE SEQUENCE</scope>
</reference>
<dbReference type="InterPro" id="IPR029000">
    <property type="entry name" value="Cyclophilin-like_dom_sf"/>
</dbReference>
<dbReference type="AlphaFoldDB" id="A0A3B0X2L1"/>
<dbReference type="PROSITE" id="PS50072">
    <property type="entry name" value="CSA_PPIASE_2"/>
    <property type="match status" value="1"/>
</dbReference>
<dbReference type="Gene3D" id="2.40.100.10">
    <property type="entry name" value="Cyclophilin-like"/>
    <property type="match status" value="1"/>
</dbReference>
<protein>
    <recommendedName>
        <fullName evidence="1">peptidylprolyl isomerase</fullName>
        <ecNumber evidence="1">5.2.1.8</ecNumber>
    </recommendedName>
</protein>
<dbReference type="Pfam" id="PF00160">
    <property type="entry name" value="Pro_isomerase"/>
    <property type="match status" value="1"/>
</dbReference>
<dbReference type="EC" id="5.2.1.8" evidence="1"/>